<feature type="transmembrane region" description="Helical" evidence="1">
    <location>
        <begin position="6"/>
        <end position="22"/>
    </location>
</feature>
<keyword evidence="1" id="KW-0812">Transmembrane</keyword>
<feature type="transmembrane region" description="Helical" evidence="1">
    <location>
        <begin position="60"/>
        <end position="79"/>
    </location>
</feature>
<comment type="caution">
    <text evidence="2">The sequence shown here is derived from an EMBL/GenBank/DDBJ whole genome shotgun (WGS) entry which is preliminary data.</text>
</comment>
<name>A0A0G1PQL6_9BACT</name>
<organism evidence="2 3">
    <name type="scientific">Candidatus Azambacteria bacterium GW2011_GWB1_46_27</name>
    <dbReference type="NCBI Taxonomy" id="1618617"/>
    <lineage>
        <taxon>Bacteria</taxon>
        <taxon>Candidatus Azamiibacteriota</taxon>
    </lineage>
</organism>
<proteinExistence type="predicted"/>
<feature type="transmembrane region" description="Helical" evidence="1">
    <location>
        <begin position="91"/>
        <end position="110"/>
    </location>
</feature>
<feature type="transmembrane region" description="Helical" evidence="1">
    <location>
        <begin position="29"/>
        <end position="48"/>
    </location>
</feature>
<evidence type="ECO:0000313" key="3">
    <source>
        <dbReference type="Proteomes" id="UP000034067"/>
    </source>
</evidence>
<protein>
    <recommendedName>
        <fullName evidence="4">EamA domain-containing protein</fullName>
    </recommendedName>
</protein>
<evidence type="ECO:0000313" key="2">
    <source>
        <dbReference type="EMBL" id="KKU34952.1"/>
    </source>
</evidence>
<keyword evidence="1" id="KW-0472">Membrane</keyword>
<feature type="transmembrane region" description="Helical" evidence="1">
    <location>
        <begin position="116"/>
        <end position="132"/>
    </location>
</feature>
<evidence type="ECO:0008006" key="4">
    <source>
        <dbReference type="Google" id="ProtNLM"/>
    </source>
</evidence>
<sequence length="133" mass="13836">MNGVFWLTFLSGVFFGVWPLVMRASGLGAAWVAIMLALGSGLVGISVFKGTAFPSLNGLLIGLAAGLLNGFGVLAYGKLIGMPEVEMSKIVPLLVVLIAAVGVLGGYFFYGEPFTLRKIIGIIAVIIAAFLLT</sequence>
<dbReference type="Proteomes" id="UP000034067">
    <property type="component" value="Unassembled WGS sequence"/>
</dbReference>
<gene>
    <name evidence="2" type="ORF">UX48_C0021G0003</name>
</gene>
<accession>A0A0G1PQL6</accession>
<evidence type="ECO:0000256" key="1">
    <source>
        <dbReference type="SAM" id="Phobius"/>
    </source>
</evidence>
<dbReference type="Gene3D" id="1.10.3730.20">
    <property type="match status" value="1"/>
</dbReference>
<reference evidence="2 3" key="1">
    <citation type="journal article" date="2015" name="Nature">
        <title>rRNA introns, odd ribosomes, and small enigmatic genomes across a large radiation of phyla.</title>
        <authorList>
            <person name="Brown C.T."/>
            <person name="Hug L.A."/>
            <person name="Thomas B.C."/>
            <person name="Sharon I."/>
            <person name="Castelle C.J."/>
            <person name="Singh A."/>
            <person name="Wilkins M.J."/>
            <person name="Williams K.H."/>
            <person name="Banfield J.F."/>
        </authorList>
    </citation>
    <scope>NUCLEOTIDE SEQUENCE [LARGE SCALE GENOMIC DNA]</scope>
</reference>
<keyword evidence="1" id="KW-1133">Transmembrane helix</keyword>
<dbReference type="EMBL" id="LCMJ01000021">
    <property type="protein sequence ID" value="KKU34952.1"/>
    <property type="molecule type" value="Genomic_DNA"/>
</dbReference>
<dbReference type="AlphaFoldDB" id="A0A0G1PQL6"/>